<dbReference type="InterPro" id="IPR012340">
    <property type="entry name" value="NA-bd_OB-fold"/>
</dbReference>
<dbReference type="Gene3D" id="2.40.50.140">
    <property type="entry name" value="Nucleic acid-binding proteins"/>
    <property type="match status" value="1"/>
</dbReference>
<dbReference type="AlphaFoldDB" id="A0A843WLJ2"/>
<evidence type="ECO:0000256" key="2">
    <source>
        <dbReference type="ARBA" id="ARBA00022884"/>
    </source>
</evidence>
<dbReference type="Proteomes" id="UP000652761">
    <property type="component" value="Unassembled WGS sequence"/>
</dbReference>
<dbReference type="PANTHER" id="PTHR11586:SF47">
    <property type="entry name" value="NUCLEIC ACID-BINDING, OB-FOLD-LIKE PROTEIN"/>
    <property type="match status" value="1"/>
</dbReference>
<keyword evidence="2 3" id="KW-0694">RNA-binding</keyword>
<keyword evidence="1 3" id="KW-0820">tRNA-binding</keyword>
<dbReference type="OrthoDB" id="19141at2759"/>
<name>A0A843WLJ2_COLES</name>
<dbReference type="InterPro" id="IPR002547">
    <property type="entry name" value="tRNA-bd_dom"/>
</dbReference>
<evidence type="ECO:0000256" key="4">
    <source>
        <dbReference type="SAM" id="MobiDB-lite"/>
    </source>
</evidence>
<gene>
    <name evidence="6" type="ORF">Taro_036390</name>
</gene>
<accession>A0A843WLJ2</accession>
<reference evidence="6" key="1">
    <citation type="submission" date="2017-07" db="EMBL/GenBank/DDBJ databases">
        <title>Taro Niue Genome Assembly and Annotation.</title>
        <authorList>
            <person name="Atibalentja N."/>
            <person name="Keating K."/>
            <person name="Fields C.J."/>
        </authorList>
    </citation>
    <scope>NUCLEOTIDE SEQUENCE</scope>
    <source>
        <strain evidence="6">Niue_2</strain>
        <tissue evidence="6">Leaf</tissue>
    </source>
</reference>
<dbReference type="SUPFAM" id="SSF50249">
    <property type="entry name" value="Nucleic acid-binding proteins"/>
    <property type="match status" value="1"/>
</dbReference>
<organism evidence="6 7">
    <name type="scientific">Colocasia esculenta</name>
    <name type="common">Wild taro</name>
    <name type="synonym">Arum esculentum</name>
    <dbReference type="NCBI Taxonomy" id="4460"/>
    <lineage>
        <taxon>Eukaryota</taxon>
        <taxon>Viridiplantae</taxon>
        <taxon>Streptophyta</taxon>
        <taxon>Embryophyta</taxon>
        <taxon>Tracheophyta</taxon>
        <taxon>Spermatophyta</taxon>
        <taxon>Magnoliopsida</taxon>
        <taxon>Liliopsida</taxon>
        <taxon>Araceae</taxon>
        <taxon>Aroideae</taxon>
        <taxon>Colocasieae</taxon>
        <taxon>Colocasia</taxon>
    </lineage>
</organism>
<comment type="caution">
    <text evidence="6">The sequence shown here is derived from an EMBL/GenBank/DDBJ whole genome shotgun (WGS) entry which is preliminary data.</text>
</comment>
<dbReference type="InterPro" id="IPR051270">
    <property type="entry name" value="Tyrosine-tRNA_ligase_regulator"/>
</dbReference>
<dbReference type="PROSITE" id="PS50886">
    <property type="entry name" value="TRBD"/>
    <property type="match status" value="1"/>
</dbReference>
<dbReference type="PANTHER" id="PTHR11586">
    <property type="entry name" value="TRNA-AMINOACYLATION COFACTOR ARC1 FAMILY MEMBER"/>
    <property type="match status" value="1"/>
</dbReference>
<feature type="region of interest" description="Disordered" evidence="4">
    <location>
        <begin position="92"/>
        <end position="117"/>
    </location>
</feature>
<feature type="non-terminal residue" evidence="6">
    <location>
        <position position="1"/>
    </location>
</feature>
<protein>
    <recommendedName>
        <fullName evidence="5">tRNA-binding domain-containing protein</fullName>
    </recommendedName>
</protein>
<evidence type="ECO:0000313" key="7">
    <source>
        <dbReference type="Proteomes" id="UP000652761"/>
    </source>
</evidence>
<dbReference type="GO" id="GO:0000049">
    <property type="term" value="F:tRNA binding"/>
    <property type="evidence" value="ECO:0007669"/>
    <property type="project" value="UniProtKB-UniRule"/>
</dbReference>
<dbReference type="EMBL" id="NMUH01003066">
    <property type="protein sequence ID" value="MQM03610.1"/>
    <property type="molecule type" value="Genomic_DNA"/>
</dbReference>
<evidence type="ECO:0000259" key="5">
    <source>
        <dbReference type="PROSITE" id="PS50886"/>
    </source>
</evidence>
<feature type="domain" description="TRNA-binding" evidence="5">
    <location>
        <begin position="123"/>
        <end position="226"/>
    </location>
</feature>
<evidence type="ECO:0000256" key="3">
    <source>
        <dbReference type="PROSITE-ProRule" id="PRU00209"/>
    </source>
</evidence>
<evidence type="ECO:0000313" key="6">
    <source>
        <dbReference type="EMBL" id="MQM03610.1"/>
    </source>
</evidence>
<keyword evidence="7" id="KW-1185">Reference proteome</keyword>
<dbReference type="CDD" id="cd02799">
    <property type="entry name" value="tRNA_bind_EMAP-II_like"/>
    <property type="match status" value="1"/>
</dbReference>
<evidence type="ECO:0000256" key="1">
    <source>
        <dbReference type="ARBA" id="ARBA00022555"/>
    </source>
</evidence>
<dbReference type="FunFam" id="2.40.50.140:FF:000225">
    <property type="entry name" value="tyrosine--tRNA ligase, cytoplasmic"/>
    <property type="match status" value="1"/>
</dbReference>
<dbReference type="Pfam" id="PF01588">
    <property type="entry name" value="tRNA_bind"/>
    <property type="match status" value="1"/>
</dbReference>
<sequence length="301" mass="31421">MAVSAATAALLSRGGSGSGIFALTSALALRRKTASNASSPFFSASATNFSPLLACRHTVSAALLFPSSPSPPQPSRRCCQLSCLAPHAPSQESAAAPVADEDAAAAPPLADPASVPSDPVREAAALLDIRVGRVLRAWRHPEADSLYVEEVDVGEAEPRTICSGLVAYVPLEALEGARVVVLANLKPRNMRGVKSNGMLLAASDAVHETVELLAAPEGAVPGERVWFSAEGHKEEQPEPATPNQVQKKKVWEFVQPHLKTDENFVAMLGEHPMQTSAGIRTEGGMLGAAVETLPLAAAGKF</sequence>
<proteinExistence type="predicted"/>